<organism evidence="2 3">
    <name type="scientific">Scylla paramamosain</name>
    <name type="common">Mud crab</name>
    <dbReference type="NCBI Taxonomy" id="85552"/>
    <lineage>
        <taxon>Eukaryota</taxon>
        <taxon>Metazoa</taxon>
        <taxon>Ecdysozoa</taxon>
        <taxon>Arthropoda</taxon>
        <taxon>Crustacea</taxon>
        <taxon>Multicrustacea</taxon>
        <taxon>Malacostraca</taxon>
        <taxon>Eumalacostraca</taxon>
        <taxon>Eucarida</taxon>
        <taxon>Decapoda</taxon>
        <taxon>Pleocyemata</taxon>
        <taxon>Brachyura</taxon>
        <taxon>Eubrachyura</taxon>
        <taxon>Portunoidea</taxon>
        <taxon>Portunidae</taxon>
        <taxon>Portuninae</taxon>
        <taxon>Scylla</taxon>
    </lineage>
</organism>
<comment type="caution">
    <text evidence="2">The sequence shown here is derived from an EMBL/GenBank/DDBJ whole genome shotgun (WGS) entry which is preliminary data.</text>
</comment>
<evidence type="ECO:0000256" key="1">
    <source>
        <dbReference type="SAM" id="MobiDB-lite"/>
    </source>
</evidence>
<sequence>MYKKRQKRLTTKEIEDTLNCSDAEDISEYEGNEMDDIDDPGISVQSRRLPDLSFQSDKQLASKGRGSYDEWMTTSDSGVTTYAVKWRSAVSLEIPEKKQYALCDFKLKLAFSLTASGKDLRKKRGRPSTDAVKVNFEKKKKCGRATKPIPEDDIRKDGIGHFPAFSANRATCKLPG</sequence>
<gene>
    <name evidence="2" type="ORF">O3P69_009658</name>
</gene>
<evidence type="ECO:0000313" key="2">
    <source>
        <dbReference type="EMBL" id="KAK8372160.1"/>
    </source>
</evidence>
<name>A0AAW0SA13_SCYPA</name>
<evidence type="ECO:0000313" key="3">
    <source>
        <dbReference type="Proteomes" id="UP001487740"/>
    </source>
</evidence>
<reference evidence="2 3" key="1">
    <citation type="submission" date="2023-03" db="EMBL/GenBank/DDBJ databases">
        <title>High-quality genome of Scylla paramamosain provides insights in environmental adaptation.</title>
        <authorList>
            <person name="Zhang L."/>
        </authorList>
    </citation>
    <scope>NUCLEOTIDE SEQUENCE [LARGE SCALE GENOMIC DNA]</scope>
    <source>
        <strain evidence="2">LZ_2023a</strain>
        <tissue evidence="2">Muscle</tissue>
    </source>
</reference>
<proteinExistence type="predicted"/>
<accession>A0AAW0SA13</accession>
<dbReference type="PANTHER" id="PTHR47272">
    <property type="entry name" value="DDE_TNP_1_7 DOMAIN-CONTAINING PROTEIN"/>
    <property type="match status" value="1"/>
</dbReference>
<protein>
    <submittedName>
        <fullName evidence="2">Uncharacterized protein</fullName>
    </submittedName>
</protein>
<keyword evidence="3" id="KW-1185">Reference proteome</keyword>
<dbReference type="EMBL" id="JARAKH010003753">
    <property type="protein sequence ID" value="KAK8372160.1"/>
    <property type="molecule type" value="Genomic_DNA"/>
</dbReference>
<dbReference type="AlphaFoldDB" id="A0AAW0SA13"/>
<feature type="compositionally biased region" description="Acidic residues" evidence="1">
    <location>
        <begin position="22"/>
        <end position="39"/>
    </location>
</feature>
<feature type="non-terminal residue" evidence="2">
    <location>
        <position position="176"/>
    </location>
</feature>
<dbReference type="PANTHER" id="PTHR47272:SF1">
    <property type="entry name" value="PIGGYBAC TRANSPOSABLE ELEMENT-DERIVED PROTEIN 3-LIKE"/>
    <property type="match status" value="1"/>
</dbReference>
<dbReference type="Proteomes" id="UP001487740">
    <property type="component" value="Unassembled WGS sequence"/>
</dbReference>
<feature type="region of interest" description="Disordered" evidence="1">
    <location>
        <begin position="22"/>
        <end position="42"/>
    </location>
</feature>